<feature type="compositionally biased region" description="Low complexity" evidence="1">
    <location>
        <begin position="193"/>
        <end position="202"/>
    </location>
</feature>
<feature type="region of interest" description="Disordered" evidence="1">
    <location>
        <begin position="452"/>
        <end position="478"/>
    </location>
</feature>
<gene>
    <name evidence="4" type="primary">109590066</name>
</gene>
<reference evidence="4" key="2">
    <citation type="submission" date="2017-05" db="UniProtKB">
        <authorList>
            <consortium name="EnsemblMetazoa"/>
        </authorList>
    </citation>
    <scope>IDENTIFICATION</scope>
</reference>
<dbReference type="AlphaFoldDB" id="A0A1X7VM28"/>
<evidence type="ECO:0000313" key="4">
    <source>
        <dbReference type="EnsemblMetazoa" id="Aqu2.1.41441_001"/>
    </source>
</evidence>
<evidence type="ECO:0000256" key="1">
    <source>
        <dbReference type="SAM" id="MobiDB-lite"/>
    </source>
</evidence>
<keyword evidence="2" id="KW-0812">Transmembrane</keyword>
<dbReference type="EnsemblMetazoa" id="Aqu2.1.41441_001">
    <property type="protein sequence ID" value="Aqu2.1.41441_001"/>
    <property type="gene ID" value="Aqu2.1.41441"/>
</dbReference>
<dbReference type="EnsemblMetazoa" id="XM_020006013.1">
    <property type="protein sequence ID" value="XP_019861572.1"/>
    <property type="gene ID" value="LOC109590066"/>
</dbReference>
<feature type="transmembrane region" description="Helical" evidence="2">
    <location>
        <begin position="258"/>
        <end position="286"/>
    </location>
</feature>
<keyword evidence="2" id="KW-0472">Membrane</keyword>
<dbReference type="KEGG" id="aqu:109590066"/>
<feature type="signal peptide" evidence="3">
    <location>
        <begin position="1"/>
        <end position="20"/>
    </location>
</feature>
<organism evidence="4">
    <name type="scientific">Amphimedon queenslandica</name>
    <name type="common">Sponge</name>
    <dbReference type="NCBI Taxonomy" id="400682"/>
    <lineage>
        <taxon>Eukaryota</taxon>
        <taxon>Metazoa</taxon>
        <taxon>Porifera</taxon>
        <taxon>Demospongiae</taxon>
        <taxon>Heteroscleromorpha</taxon>
        <taxon>Haplosclerida</taxon>
        <taxon>Niphatidae</taxon>
        <taxon>Amphimedon</taxon>
    </lineage>
</organism>
<proteinExistence type="predicted"/>
<feature type="region of interest" description="Disordered" evidence="1">
    <location>
        <begin position="175"/>
        <end position="202"/>
    </location>
</feature>
<evidence type="ECO:0000256" key="3">
    <source>
        <dbReference type="SAM" id="SignalP"/>
    </source>
</evidence>
<evidence type="ECO:0000313" key="5">
    <source>
        <dbReference type="Proteomes" id="UP000007879"/>
    </source>
</evidence>
<reference evidence="5" key="1">
    <citation type="journal article" date="2010" name="Nature">
        <title>The Amphimedon queenslandica genome and the evolution of animal complexity.</title>
        <authorList>
            <person name="Srivastava M."/>
            <person name="Simakov O."/>
            <person name="Chapman J."/>
            <person name="Fahey B."/>
            <person name="Gauthier M.E."/>
            <person name="Mitros T."/>
            <person name="Richards G.S."/>
            <person name="Conaco C."/>
            <person name="Dacre M."/>
            <person name="Hellsten U."/>
            <person name="Larroux C."/>
            <person name="Putnam N.H."/>
            <person name="Stanke M."/>
            <person name="Adamska M."/>
            <person name="Darling A."/>
            <person name="Degnan S.M."/>
            <person name="Oakley T.H."/>
            <person name="Plachetzki D.C."/>
            <person name="Zhai Y."/>
            <person name="Adamski M."/>
            <person name="Calcino A."/>
            <person name="Cummins S.F."/>
            <person name="Goodstein D.M."/>
            <person name="Harris C."/>
            <person name="Jackson D.J."/>
            <person name="Leys S.P."/>
            <person name="Shu S."/>
            <person name="Woodcroft B.J."/>
            <person name="Vervoort M."/>
            <person name="Kosik K.S."/>
            <person name="Manning G."/>
            <person name="Degnan B.M."/>
            <person name="Rokhsar D.S."/>
        </authorList>
    </citation>
    <scope>NUCLEOTIDE SEQUENCE [LARGE SCALE GENOMIC DNA]</scope>
</reference>
<sequence>MRFSLVLLLLTTELFRLSLAEPCGGYCSNPSNKLDISAECVNNSFGTVTWSLKDKKAEEVFIMMECFNNNTFSYELILTTPTDSIETEKRSVQYSSIISSGIYCSVIGCVGRSDSTCGVAAATECTYTPTSSVVSDITVTSNEITDYFTMTTTLDHSPTTLVSITGESNYSLFSSMKETSRQQMTTHDTSYPSSTSSVLTQSSQSQSSQSQSSFQSLNSQSSFQSLNSQSSFQSLNSQSSQSSEPTLPISDPTIDTTVLTIIIASVLIPVIGMIVCCIIVFVYIIVWRNSKRVTHNEPLDFSRIFEMELYKLDDVSLGSVVTVFQPLQNCTLLSEKVNTVNNKDTESIDSNNVKEFFSSIKTDSTQQALESNKPADINNYESPQESNKLAKSTDSNTHNSSLTPVQTAAVTASSCDTSGYVTVSHMLNTQPHNTESEFMDTSSDLMEYDNNEFSDKRNQTSSGIKFDSSAGSSDYVHM</sequence>
<keyword evidence="3" id="KW-0732">Signal</keyword>
<dbReference type="InParanoid" id="A0A1X7VM28"/>
<evidence type="ECO:0000256" key="2">
    <source>
        <dbReference type="SAM" id="Phobius"/>
    </source>
</evidence>
<name>A0A1X7VM28_AMPQE</name>
<feature type="compositionally biased region" description="Polar residues" evidence="1">
    <location>
        <begin position="379"/>
        <end position="408"/>
    </location>
</feature>
<feature type="region of interest" description="Disordered" evidence="1">
    <location>
        <begin position="365"/>
        <end position="408"/>
    </location>
</feature>
<keyword evidence="2" id="KW-1133">Transmembrane helix</keyword>
<protein>
    <recommendedName>
        <fullName evidence="6">Fibronectin type-III domain-containing protein</fullName>
    </recommendedName>
</protein>
<dbReference type="Proteomes" id="UP000007879">
    <property type="component" value="Unassembled WGS sequence"/>
</dbReference>
<accession>A0A1X7VM28</accession>
<feature type="chain" id="PRO_5013390340" description="Fibronectin type-III domain-containing protein" evidence="3">
    <location>
        <begin position="21"/>
        <end position="478"/>
    </location>
</feature>
<keyword evidence="5" id="KW-1185">Reference proteome</keyword>
<feature type="compositionally biased region" description="Polar residues" evidence="1">
    <location>
        <begin position="175"/>
        <end position="192"/>
    </location>
</feature>
<evidence type="ECO:0008006" key="6">
    <source>
        <dbReference type="Google" id="ProtNLM"/>
    </source>
</evidence>